<evidence type="ECO:0000313" key="3">
    <source>
        <dbReference type="EMBL" id="RST78411.1"/>
    </source>
</evidence>
<evidence type="ECO:0000259" key="2">
    <source>
        <dbReference type="Pfam" id="PF10099"/>
    </source>
</evidence>
<evidence type="ECO:0000313" key="4">
    <source>
        <dbReference type="Proteomes" id="UP000278398"/>
    </source>
</evidence>
<dbReference type="Proteomes" id="UP000278398">
    <property type="component" value="Unassembled WGS sequence"/>
</dbReference>
<name>A0A3S0AFP8_9HYPH</name>
<evidence type="ECO:0000256" key="1">
    <source>
        <dbReference type="SAM" id="MobiDB-lite"/>
    </source>
</evidence>
<sequence>RRRAGAWRPALMAASIAAALGVGYLAGTTLSPRPQPVVVVVLDTPDAVPGAIFEAFADDTVRIVPLQDFAVPEGKTLQVWTLYDQSVGPVSIGTLPRATPAVLRGPSQPRPQAEQLYEITLEPAPGSPTGRPTGPIIVKGFAKRPPG</sequence>
<reference evidence="3 4" key="1">
    <citation type="submission" date="2018-12" db="EMBL/GenBank/DDBJ databases">
        <title>Mesorhizobium carbonis sp. nov., isolated from coal mine water.</title>
        <authorList>
            <person name="Xin W."/>
            <person name="Xu Z."/>
            <person name="Xiang F."/>
            <person name="Zhang J."/>
            <person name="Xi L."/>
            <person name="Liu J."/>
        </authorList>
    </citation>
    <scope>NUCLEOTIDE SEQUENCE [LARGE SCALE GENOMIC DNA]</scope>
    <source>
        <strain evidence="3 4">B2.3</strain>
    </source>
</reference>
<dbReference type="GO" id="GO:0005886">
    <property type="term" value="C:plasma membrane"/>
    <property type="evidence" value="ECO:0007669"/>
    <property type="project" value="InterPro"/>
</dbReference>
<dbReference type="RefSeq" id="WP_170314874.1">
    <property type="nucleotide sequence ID" value="NZ_RWKW01000182.1"/>
</dbReference>
<gene>
    <name evidence="3" type="ORF">EJC49_25480</name>
</gene>
<dbReference type="InterPro" id="IPR018764">
    <property type="entry name" value="RskA_C"/>
</dbReference>
<feature type="domain" description="Anti-sigma K factor RskA C-terminal" evidence="2">
    <location>
        <begin position="13"/>
        <end position="136"/>
    </location>
</feature>
<dbReference type="EMBL" id="RWKW01000182">
    <property type="protein sequence ID" value="RST78411.1"/>
    <property type="molecule type" value="Genomic_DNA"/>
</dbReference>
<accession>A0A3S0AFP8</accession>
<feature type="region of interest" description="Disordered" evidence="1">
    <location>
        <begin position="122"/>
        <end position="147"/>
    </location>
</feature>
<keyword evidence="4" id="KW-1185">Reference proteome</keyword>
<feature type="non-terminal residue" evidence="3">
    <location>
        <position position="1"/>
    </location>
</feature>
<dbReference type="Pfam" id="PF10099">
    <property type="entry name" value="RskA_C"/>
    <property type="match status" value="1"/>
</dbReference>
<dbReference type="AlphaFoldDB" id="A0A3S0AFP8"/>
<proteinExistence type="predicted"/>
<organism evidence="3 4">
    <name type="scientific">Aquibium carbonis</name>
    <dbReference type="NCBI Taxonomy" id="2495581"/>
    <lineage>
        <taxon>Bacteria</taxon>
        <taxon>Pseudomonadati</taxon>
        <taxon>Pseudomonadota</taxon>
        <taxon>Alphaproteobacteria</taxon>
        <taxon>Hyphomicrobiales</taxon>
        <taxon>Phyllobacteriaceae</taxon>
        <taxon>Aquibium</taxon>
    </lineage>
</organism>
<protein>
    <recommendedName>
        <fullName evidence="2">Anti-sigma K factor RskA C-terminal domain-containing protein</fullName>
    </recommendedName>
</protein>
<comment type="caution">
    <text evidence="3">The sequence shown here is derived from an EMBL/GenBank/DDBJ whole genome shotgun (WGS) entry which is preliminary data.</text>
</comment>